<organism evidence="12 13">
    <name type="scientific">Lachancea quebecensis</name>
    <dbReference type="NCBI Taxonomy" id="1654605"/>
    <lineage>
        <taxon>Eukaryota</taxon>
        <taxon>Fungi</taxon>
        <taxon>Dikarya</taxon>
        <taxon>Ascomycota</taxon>
        <taxon>Saccharomycotina</taxon>
        <taxon>Saccharomycetes</taxon>
        <taxon>Saccharomycetales</taxon>
        <taxon>Saccharomycetaceae</taxon>
        <taxon>Lachancea</taxon>
    </lineage>
</organism>
<dbReference type="InterPro" id="IPR001461">
    <property type="entry name" value="Aspartic_peptidase_A1"/>
</dbReference>
<proteinExistence type="inferred from homology"/>
<dbReference type="Gene3D" id="2.40.70.10">
    <property type="entry name" value="Acid Proteases"/>
    <property type="match status" value="2"/>
</dbReference>
<dbReference type="EMBL" id="LN890532">
    <property type="protein sequence ID" value="CUS25143.1"/>
    <property type="molecule type" value="Genomic_DNA"/>
</dbReference>
<feature type="domain" description="Peptidase A1" evidence="11">
    <location>
        <begin position="79"/>
        <end position="473"/>
    </location>
</feature>
<feature type="region of interest" description="Disordered" evidence="9">
    <location>
        <begin position="525"/>
        <end position="553"/>
    </location>
</feature>
<dbReference type="InterPro" id="IPR033876">
    <property type="entry name" value="SAP-like"/>
</dbReference>
<evidence type="ECO:0000256" key="3">
    <source>
        <dbReference type="ARBA" id="ARBA00022729"/>
    </source>
</evidence>
<dbReference type="Proteomes" id="UP000236544">
    <property type="component" value="Unassembled WGS sequence"/>
</dbReference>
<protein>
    <submittedName>
        <fullName evidence="12">LAQU0S28e00430g1_1</fullName>
    </submittedName>
</protein>
<dbReference type="PANTHER" id="PTHR47966:SF65">
    <property type="entry name" value="ASPARTIC-TYPE ENDOPEPTIDASE"/>
    <property type="match status" value="1"/>
</dbReference>
<evidence type="ECO:0000313" key="12">
    <source>
        <dbReference type="EMBL" id="CUS25143.1"/>
    </source>
</evidence>
<dbReference type="PROSITE" id="PS51767">
    <property type="entry name" value="PEPTIDASE_A1"/>
    <property type="match status" value="1"/>
</dbReference>
<evidence type="ECO:0000256" key="8">
    <source>
        <dbReference type="RuleBase" id="RU000454"/>
    </source>
</evidence>
<dbReference type="GO" id="GO:0004190">
    <property type="term" value="F:aspartic-type endopeptidase activity"/>
    <property type="evidence" value="ECO:0007669"/>
    <property type="project" value="UniProtKB-KW"/>
</dbReference>
<feature type="active site" evidence="6">
    <location>
        <position position="368"/>
    </location>
</feature>
<accession>A0A0N7MMH7</accession>
<dbReference type="Pfam" id="PF00026">
    <property type="entry name" value="Asp"/>
    <property type="match status" value="1"/>
</dbReference>
<dbReference type="AlphaFoldDB" id="A0A0N7MMH7"/>
<feature type="disulfide bond" evidence="7">
    <location>
        <begin position="403"/>
        <end position="437"/>
    </location>
</feature>
<reference evidence="13" key="1">
    <citation type="submission" date="2015-10" db="EMBL/GenBank/DDBJ databases">
        <authorList>
            <person name="Devillers H."/>
        </authorList>
    </citation>
    <scope>NUCLEOTIDE SEQUENCE [LARGE SCALE GENOMIC DNA]</scope>
</reference>
<dbReference type="FunFam" id="2.40.70.10:FF:000023">
    <property type="entry name" value="Aspartic protease"/>
    <property type="match status" value="1"/>
</dbReference>
<feature type="chain" id="PRO_5006016215" evidence="10">
    <location>
        <begin position="19"/>
        <end position="577"/>
    </location>
</feature>
<dbReference type="CDD" id="cd05474">
    <property type="entry name" value="SAP_like"/>
    <property type="match status" value="1"/>
</dbReference>
<sequence length="577" mass="59987">MKLLSTSTFLAACGLASAAVVSSNDKGTQPASKYVKVDFDKLRGDTAEDATAGAVAHGMLAKRADGSETVVIKNQQTFYSVELGVGSPAQNVTLLIDTGSSDMWVMGSNNPFCKGGSGSNSKHVLLGNHAKQLDEEVNRNWASTLKSFLTATVTATATATASADSGDDTPSRTSVDSEFATLTCSKYGTFATDSSSTFKSNNTAFYIEYGDSTYALGTWGRDNVTLQDITLSGISMAVANESNSTFGVLGIGLTDLEVTNVGSLVGSSGEPYTYDNLPAKMVSEGIIHKNAYSLFLDSLDAKKGSVLFGAVDHSKYTGTLYTLPLSNSYRSMGYTDPIQLEITLQGFGMTANNTNTTFTTTPLTALLDSGTTLTYLPSSLVRLVAAKLGARYDSSYGYYFFRCSAVEDSDELVFDFGGFHIASKLSNFIIESSGSVCALGLVPQSSSNVILGDNFLTAAYVVYDLENLEISLAQANYNGGSSDIEVITSTVPNAVKGPRYSSTWSTNAPISTGGNIFTVSASNSTSTARGSASGTTSSSGTSSTSNSDKKNAAVGAATPGAPGLLSVLALLIAAGLA</sequence>
<keyword evidence="13" id="KW-1185">Reference proteome</keyword>
<dbReference type="PRINTS" id="PR00792">
    <property type="entry name" value="PEPSIN"/>
</dbReference>
<feature type="active site" evidence="6">
    <location>
        <position position="97"/>
    </location>
</feature>
<keyword evidence="4 8" id="KW-0064">Aspartyl protease</keyword>
<keyword evidence="7" id="KW-1015">Disulfide bond</keyword>
<evidence type="ECO:0000256" key="9">
    <source>
        <dbReference type="SAM" id="MobiDB-lite"/>
    </source>
</evidence>
<evidence type="ECO:0000256" key="1">
    <source>
        <dbReference type="ARBA" id="ARBA00007447"/>
    </source>
</evidence>
<dbReference type="InterPro" id="IPR021109">
    <property type="entry name" value="Peptidase_aspartic_dom_sf"/>
</dbReference>
<dbReference type="GO" id="GO:0006508">
    <property type="term" value="P:proteolysis"/>
    <property type="evidence" value="ECO:0007669"/>
    <property type="project" value="UniProtKB-KW"/>
</dbReference>
<dbReference type="PROSITE" id="PS00141">
    <property type="entry name" value="ASP_PROTEASE"/>
    <property type="match status" value="2"/>
</dbReference>
<name>A0A0N7MMH7_9SACH</name>
<evidence type="ECO:0000256" key="4">
    <source>
        <dbReference type="ARBA" id="ARBA00022750"/>
    </source>
</evidence>
<gene>
    <name evidence="12" type="ORF">LAQU0_S28e00430g</name>
</gene>
<evidence type="ECO:0000256" key="10">
    <source>
        <dbReference type="SAM" id="SignalP"/>
    </source>
</evidence>
<dbReference type="PANTHER" id="PTHR47966">
    <property type="entry name" value="BETA-SITE APP-CLEAVING ENZYME, ISOFORM A-RELATED"/>
    <property type="match status" value="1"/>
</dbReference>
<evidence type="ECO:0000256" key="7">
    <source>
        <dbReference type="PIRSR" id="PIRSR601461-2"/>
    </source>
</evidence>
<comment type="similarity">
    <text evidence="1 8">Belongs to the peptidase A1 family.</text>
</comment>
<dbReference type="InterPro" id="IPR001969">
    <property type="entry name" value="Aspartic_peptidase_AS"/>
</dbReference>
<dbReference type="InterPro" id="IPR033121">
    <property type="entry name" value="PEPTIDASE_A1"/>
</dbReference>
<dbReference type="GO" id="GO:0071944">
    <property type="term" value="C:cell periphery"/>
    <property type="evidence" value="ECO:0007669"/>
    <property type="project" value="UniProtKB-ARBA"/>
</dbReference>
<feature type="signal peptide" evidence="10">
    <location>
        <begin position="1"/>
        <end position="18"/>
    </location>
</feature>
<evidence type="ECO:0000256" key="6">
    <source>
        <dbReference type="PIRSR" id="PIRSR601461-1"/>
    </source>
</evidence>
<keyword evidence="5 8" id="KW-0378">Hydrolase</keyword>
<dbReference type="SUPFAM" id="SSF50630">
    <property type="entry name" value="Acid proteases"/>
    <property type="match status" value="1"/>
</dbReference>
<evidence type="ECO:0000313" key="13">
    <source>
        <dbReference type="Proteomes" id="UP000236544"/>
    </source>
</evidence>
<keyword evidence="3 10" id="KW-0732">Signal</keyword>
<evidence type="ECO:0000256" key="2">
    <source>
        <dbReference type="ARBA" id="ARBA00022670"/>
    </source>
</evidence>
<dbReference type="OrthoDB" id="771136at2759"/>
<evidence type="ECO:0000259" key="11">
    <source>
        <dbReference type="PROSITE" id="PS51767"/>
    </source>
</evidence>
<evidence type="ECO:0000256" key="5">
    <source>
        <dbReference type="ARBA" id="ARBA00022801"/>
    </source>
</evidence>
<keyword evidence="2 8" id="KW-0645">Protease</keyword>